<feature type="domain" description="Radical SAM core" evidence="6">
    <location>
        <begin position="91"/>
        <end position="324"/>
    </location>
</feature>
<keyword evidence="5" id="KW-0411">Iron-sulfur</keyword>
<dbReference type="SUPFAM" id="SSF102114">
    <property type="entry name" value="Radical SAM enzymes"/>
    <property type="match status" value="1"/>
</dbReference>
<evidence type="ECO:0000256" key="4">
    <source>
        <dbReference type="ARBA" id="ARBA00023004"/>
    </source>
</evidence>
<reference evidence="7" key="2">
    <citation type="journal article" date="2021" name="PeerJ">
        <title>Extensive microbial diversity within the chicken gut microbiome revealed by metagenomics and culture.</title>
        <authorList>
            <person name="Gilroy R."/>
            <person name="Ravi A."/>
            <person name="Getino M."/>
            <person name="Pursley I."/>
            <person name="Horton D.L."/>
            <person name="Alikhan N.F."/>
            <person name="Baker D."/>
            <person name="Gharbi K."/>
            <person name="Hall N."/>
            <person name="Watson M."/>
            <person name="Adriaenssens E.M."/>
            <person name="Foster-Nyarko E."/>
            <person name="Jarju S."/>
            <person name="Secka A."/>
            <person name="Antonio M."/>
            <person name="Oren A."/>
            <person name="Chaudhuri R.R."/>
            <person name="La Ragione R."/>
            <person name="Hildebrand F."/>
            <person name="Pallen M.J."/>
        </authorList>
    </citation>
    <scope>NUCLEOTIDE SEQUENCE</scope>
    <source>
        <strain evidence="7">CHK176-22527</strain>
    </source>
</reference>
<name>A0A9D1HCS9_9FIRM</name>
<dbReference type="SFLD" id="SFLDS00029">
    <property type="entry name" value="Radical_SAM"/>
    <property type="match status" value="1"/>
</dbReference>
<dbReference type="InterPro" id="IPR024025">
    <property type="entry name" value="SCIFF_rSAM_maturase"/>
</dbReference>
<dbReference type="PANTHER" id="PTHR43273:SF8">
    <property type="entry name" value="RADICAL SAM DOMAIN PROTEIN"/>
    <property type="match status" value="1"/>
</dbReference>
<dbReference type="EMBL" id="DVLX01000080">
    <property type="protein sequence ID" value="HIT99850.1"/>
    <property type="molecule type" value="Genomic_DNA"/>
</dbReference>
<comment type="cofactor">
    <cofactor evidence="1">
        <name>[4Fe-4S] cluster</name>
        <dbReference type="ChEBI" id="CHEBI:49883"/>
    </cofactor>
</comment>
<evidence type="ECO:0000313" key="7">
    <source>
        <dbReference type="EMBL" id="HIT99850.1"/>
    </source>
</evidence>
<evidence type="ECO:0000259" key="6">
    <source>
        <dbReference type="PROSITE" id="PS51918"/>
    </source>
</evidence>
<evidence type="ECO:0000256" key="1">
    <source>
        <dbReference type="ARBA" id="ARBA00001966"/>
    </source>
</evidence>
<evidence type="ECO:0000256" key="2">
    <source>
        <dbReference type="ARBA" id="ARBA00022691"/>
    </source>
</evidence>
<evidence type="ECO:0000256" key="3">
    <source>
        <dbReference type="ARBA" id="ARBA00022723"/>
    </source>
</evidence>
<keyword evidence="4" id="KW-0408">Iron</keyword>
<dbReference type="InterPro" id="IPR058240">
    <property type="entry name" value="rSAM_sf"/>
</dbReference>
<dbReference type="GO" id="GO:0016491">
    <property type="term" value="F:oxidoreductase activity"/>
    <property type="evidence" value="ECO:0007669"/>
    <property type="project" value="InterPro"/>
</dbReference>
<dbReference type="CDD" id="cd21124">
    <property type="entry name" value="SPASM_CteB-like"/>
    <property type="match status" value="1"/>
</dbReference>
<dbReference type="Gene3D" id="3.20.20.70">
    <property type="entry name" value="Aldolase class I"/>
    <property type="match status" value="1"/>
</dbReference>
<dbReference type="SFLD" id="SFLDG01386">
    <property type="entry name" value="main_SPASM_domain-containing"/>
    <property type="match status" value="1"/>
</dbReference>
<dbReference type="Pfam" id="PF13186">
    <property type="entry name" value="SPASM"/>
    <property type="match status" value="1"/>
</dbReference>
<dbReference type="AlphaFoldDB" id="A0A9D1HCS9"/>
<dbReference type="PROSITE" id="PS51918">
    <property type="entry name" value="RADICAL_SAM"/>
    <property type="match status" value="1"/>
</dbReference>
<dbReference type="InterPro" id="IPR023885">
    <property type="entry name" value="4Fe4S-binding_SPASM_dom"/>
</dbReference>
<dbReference type="GO" id="GO:0051536">
    <property type="term" value="F:iron-sulfur cluster binding"/>
    <property type="evidence" value="ECO:0007669"/>
    <property type="project" value="UniProtKB-KW"/>
</dbReference>
<dbReference type="GO" id="GO:0046872">
    <property type="term" value="F:metal ion binding"/>
    <property type="evidence" value="ECO:0007669"/>
    <property type="project" value="UniProtKB-KW"/>
</dbReference>
<dbReference type="Proteomes" id="UP000824159">
    <property type="component" value="Unassembled WGS sequence"/>
</dbReference>
<dbReference type="InterPro" id="IPR047602">
    <property type="entry name" value="SPASM_CteB-like"/>
</dbReference>
<dbReference type="InterPro" id="IPR023867">
    <property type="entry name" value="Sulphatase_maturase_rSAM"/>
</dbReference>
<dbReference type="SFLD" id="SFLDG01384">
    <property type="entry name" value="thioether_bond_formation_requi"/>
    <property type="match status" value="1"/>
</dbReference>
<gene>
    <name evidence="7" type="primary">scfB</name>
    <name evidence="7" type="ORF">IAD12_06320</name>
</gene>
<keyword evidence="2" id="KW-0949">S-adenosyl-L-methionine</keyword>
<dbReference type="SFLD" id="SFLDG01067">
    <property type="entry name" value="SPASM/twitch_domain_containing"/>
    <property type="match status" value="1"/>
</dbReference>
<proteinExistence type="predicted"/>
<protein>
    <submittedName>
        <fullName evidence="7">Thioether cross-link-forming SCIFF peptide maturase</fullName>
    </submittedName>
</protein>
<reference evidence="7" key="1">
    <citation type="submission" date="2020-10" db="EMBL/GenBank/DDBJ databases">
        <authorList>
            <person name="Gilroy R."/>
        </authorList>
    </citation>
    <scope>NUCLEOTIDE SEQUENCE</scope>
    <source>
        <strain evidence="7">CHK176-22527</strain>
    </source>
</reference>
<evidence type="ECO:0000313" key="8">
    <source>
        <dbReference type="Proteomes" id="UP000824159"/>
    </source>
</evidence>
<dbReference type="NCBIfam" id="TIGR04085">
    <property type="entry name" value="rSAM_more_4Fe4S"/>
    <property type="match status" value="1"/>
</dbReference>
<dbReference type="NCBIfam" id="TIGR03974">
    <property type="entry name" value="rSAM_six_Cys"/>
    <property type="match status" value="1"/>
</dbReference>
<dbReference type="InterPro" id="IPR007197">
    <property type="entry name" value="rSAM"/>
</dbReference>
<keyword evidence="3" id="KW-0479">Metal-binding</keyword>
<dbReference type="CDD" id="cd01335">
    <property type="entry name" value="Radical_SAM"/>
    <property type="match status" value="1"/>
</dbReference>
<accession>A0A9D1HCS9</accession>
<dbReference type="InterPro" id="IPR013785">
    <property type="entry name" value="Aldolase_TIM"/>
</dbReference>
<dbReference type="PANTHER" id="PTHR43273">
    <property type="entry name" value="ANAEROBIC SULFATASE-MATURATING ENZYME HOMOLOG ASLB-RELATED"/>
    <property type="match status" value="1"/>
</dbReference>
<comment type="caution">
    <text evidence="7">The sequence shown here is derived from an EMBL/GenBank/DDBJ whole genome shotgun (WGS) entry which is preliminary data.</text>
</comment>
<sequence length="457" mass="51578">MVHQYKLNGYNIIIDSESGCIHTVDDVAYDIISMYENSTKDSIVSSISEKHDVTREDIEDVIADIETLVKENKLFTKDIFSGQAPDFKKRQSVVKAICLHVAHACNMTCEYCFAGKGEYSGEAAIMELETGKRALDWLIENSGTRHNLEVDFFGGEPLLNFDVVKELVSYGRSKEKESGKEFRFTLTTNGILLDDEAIDFLNKEMGNVVISLDGRKEINDLMRKTPDGQGTYDKIISSFKKLADSRNQQNYYMRGTYTHRNTDFAEDILHMAYLGFREISIEPVVAPPDAPYALKEEDIPKLLSEYERLACEMVKRKRKKDGSDFNFYHYMIDLEGGPCIVKRISGCGVGTEYVAVTPSGDLYPCHQFVGDEKFLLGNIYDGIVNEQICDEFKGCNVYSHKECNDCFAKLYCSGGCAANAYHTTGSINGIYELGCQLHRKRIECAIMIKVAEMCENI</sequence>
<evidence type="ECO:0000256" key="5">
    <source>
        <dbReference type="ARBA" id="ARBA00023014"/>
    </source>
</evidence>
<dbReference type="Pfam" id="PF04055">
    <property type="entry name" value="Radical_SAM"/>
    <property type="match status" value="1"/>
</dbReference>
<organism evidence="7 8">
    <name type="scientific">Candidatus Allocopromorpha excrementavium</name>
    <dbReference type="NCBI Taxonomy" id="2840741"/>
    <lineage>
        <taxon>Bacteria</taxon>
        <taxon>Bacillati</taxon>
        <taxon>Bacillota</taxon>
        <taxon>Clostridia</taxon>
        <taxon>Eubacteriales</taxon>
        <taxon>Eubacteriaceae</taxon>
        <taxon>Eubacteriaceae incertae sedis</taxon>
        <taxon>Candidatus Allocopromorpha</taxon>
    </lineage>
</organism>